<keyword evidence="2" id="KW-0812">Transmembrane</keyword>
<feature type="region of interest" description="Disordered" evidence="1">
    <location>
        <begin position="1"/>
        <end position="79"/>
    </location>
</feature>
<organism evidence="3 4">
    <name type="scientific">Chlorella ohadii</name>
    <dbReference type="NCBI Taxonomy" id="2649997"/>
    <lineage>
        <taxon>Eukaryota</taxon>
        <taxon>Viridiplantae</taxon>
        <taxon>Chlorophyta</taxon>
        <taxon>core chlorophytes</taxon>
        <taxon>Trebouxiophyceae</taxon>
        <taxon>Chlorellales</taxon>
        <taxon>Chlorellaceae</taxon>
        <taxon>Chlorella clade</taxon>
        <taxon>Chlorella</taxon>
    </lineage>
</organism>
<keyword evidence="2" id="KW-1133">Transmembrane helix</keyword>
<dbReference type="AlphaFoldDB" id="A0AAD5DFL9"/>
<accession>A0AAD5DFL9</accession>
<evidence type="ECO:0000313" key="3">
    <source>
        <dbReference type="EMBL" id="KAI7837145.1"/>
    </source>
</evidence>
<feature type="compositionally biased region" description="Low complexity" evidence="1">
    <location>
        <begin position="47"/>
        <end position="74"/>
    </location>
</feature>
<keyword evidence="2" id="KW-0472">Membrane</keyword>
<protein>
    <submittedName>
        <fullName evidence="3">Uncharacterized protein</fullName>
    </submittedName>
</protein>
<evidence type="ECO:0000256" key="2">
    <source>
        <dbReference type="SAM" id="Phobius"/>
    </source>
</evidence>
<feature type="compositionally biased region" description="Low complexity" evidence="1">
    <location>
        <begin position="1"/>
        <end position="28"/>
    </location>
</feature>
<dbReference type="Proteomes" id="UP001205105">
    <property type="component" value="Unassembled WGS sequence"/>
</dbReference>
<evidence type="ECO:0000313" key="4">
    <source>
        <dbReference type="Proteomes" id="UP001205105"/>
    </source>
</evidence>
<evidence type="ECO:0000256" key="1">
    <source>
        <dbReference type="SAM" id="MobiDB-lite"/>
    </source>
</evidence>
<comment type="caution">
    <text evidence="3">The sequence shown here is derived from an EMBL/GenBank/DDBJ whole genome shotgun (WGS) entry which is preliminary data.</text>
</comment>
<gene>
    <name evidence="3" type="ORF">COHA_009022</name>
</gene>
<keyword evidence="4" id="KW-1185">Reference proteome</keyword>
<reference evidence="3" key="1">
    <citation type="submission" date="2020-11" db="EMBL/GenBank/DDBJ databases">
        <title>Chlorella ohadii genome sequencing and assembly.</title>
        <authorList>
            <person name="Murik O."/>
            <person name="Treves H."/>
            <person name="Kedem I."/>
            <person name="Shotland Y."/>
            <person name="Kaplan A."/>
        </authorList>
    </citation>
    <scope>NUCLEOTIDE SEQUENCE</scope>
    <source>
        <strain evidence="3">1</strain>
    </source>
</reference>
<feature type="transmembrane region" description="Helical" evidence="2">
    <location>
        <begin position="129"/>
        <end position="150"/>
    </location>
</feature>
<dbReference type="EMBL" id="JADXDR010000162">
    <property type="protein sequence ID" value="KAI7837145.1"/>
    <property type="molecule type" value="Genomic_DNA"/>
</dbReference>
<name>A0AAD5DFL9_9CHLO</name>
<proteinExistence type="predicted"/>
<sequence>MMATCLAAQRRPAPLSAARRPASASPRLTKNLHGPGGFVWGDETPARRASVVAAAAPPRRQPAAPTARQQPASQSLGARMSGLEGAVRTGFDNNNTQFKAVNEKLKKIDERLDKIEATLAPSIWKVLKFLGLASMWLAAVSGGVGVLLMATRSGV</sequence>